<reference evidence="1 2" key="1">
    <citation type="submission" date="2015-06" db="EMBL/GenBank/DDBJ databases">
        <title>Genome sequence of Mycobacterium conceptionense strain MLE.</title>
        <authorList>
            <person name="Greninger A.L."/>
            <person name="Cunningham G."/>
            <person name="Chiu C.Y."/>
            <person name="Miller S."/>
        </authorList>
    </citation>
    <scope>NUCLEOTIDE SEQUENCE [LARGE SCALE GENOMIC DNA]</scope>
    <source>
        <strain evidence="1 2">MLE</strain>
    </source>
</reference>
<evidence type="ECO:0000313" key="2">
    <source>
        <dbReference type="Proteomes" id="UP000037594"/>
    </source>
</evidence>
<dbReference type="RefSeq" id="WP_048895889.1">
    <property type="nucleotide sequence ID" value="NZ_LFOD01000012.1"/>
</dbReference>
<protein>
    <submittedName>
        <fullName evidence="1">Uncharacterized protein</fullName>
    </submittedName>
</protein>
<sequence length="90" mass="9976">MGRHRTAPKVTVEPRSTFGEEYWAVLIDDERRVGVFDRDSRDPDHRGKADADAYAEKLQSEIDARWAELHPRRAAADATTAPAAVSASPS</sequence>
<gene>
    <name evidence="1" type="ORF">ACT17_14690</name>
</gene>
<name>A0A0J8U958_9MYCO</name>
<dbReference type="AlphaFoldDB" id="A0A0J8U958"/>
<organism evidence="1 2">
    <name type="scientific">Mycolicibacterium conceptionense</name>
    <dbReference type="NCBI Taxonomy" id="451644"/>
    <lineage>
        <taxon>Bacteria</taxon>
        <taxon>Bacillati</taxon>
        <taxon>Actinomycetota</taxon>
        <taxon>Actinomycetes</taxon>
        <taxon>Mycobacteriales</taxon>
        <taxon>Mycobacteriaceae</taxon>
        <taxon>Mycolicibacterium</taxon>
    </lineage>
</organism>
<dbReference type="PATRIC" id="fig|451644.5.peg.3034"/>
<evidence type="ECO:0000313" key="1">
    <source>
        <dbReference type="EMBL" id="KMV17542.1"/>
    </source>
</evidence>
<dbReference type="Proteomes" id="UP000037594">
    <property type="component" value="Unassembled WGS sequence"/>
</dbReference>
<dbReference type="EMBL" id="LFOD01000012">
    <property type="protein sequence ID" value="KMV17542.1"/>
    <property type="molecule type" value="Genomic_DNA"/>
</dbReference>
<proteinExistence type="predicted"/>
<comment type="caution">
    <text evidence="1">The sequence shown here is derived from an EMBL/GenBank/DDBJ whole genome shotgun (WGS) entry which is preliminary data.</text>
</comment>
<accession>A0A0J8U958</accession>